<dbReference type="Pfam" id="PF18297">
    <property type="entry name" value="NFACT-R_2"/>
    <property type="match status" value="1"/>
</dbReference>
<keyword evidence="2" id="KW-0067">ATP-binding</keyword>
<dbReference type="PANTHER" id="PTHR11933:SF6">
    <property type="entry name" value="THIL AANH DOMAIN-CONTAINING PROTEIN"/>
    <property type="match status" value="1"/>
</dbReference>
<evidence type="ECO:0000259" key="3">
    <source>
        <dbReference type="Pfam" id="PF02568"/>
    </source>
</evidence>
<protein>
    <recommendedName>
        <fullName evidence="7">tRNA (5-methylaminomethyl-2-thiouridylate)-methyltransferase</fullName>
    </recommendedName>
</protein>
<evidence type="ECO:0008006" key="7">
    <source>
        <dbReference type="Google" id="ProtNLM"/>
    </source>
</evidence>
<gene>
    <name evidence="5" type="ORF">MoryE10_23310</name>
</gene>
<dbReference type="Proteomes" id="UP000824988">
    <property type="component" value="Chromosome"/>
</dbReference>
<evidence type="ECO:0000259" key="4">
    <source>
        <dbReference type="Pfam" id="PF18297"/>
    </source>
</evidence>
<keyword evidence="6" id="KW-1185">Reference proteome</keyword>
<dbReference type="RefSeq" id="WP_221047126.1">
    <property type="nucleotide sequence ID" value="NZ_AP019782.1"/>
</dbReference>
<evidence type="ECO:0000256" key="2">
    <source>
        <dbReference type="ARBA" id="ARBA00022840"/>
    </source>
</evidence>
<reference evidence="5" key="1">
    <citation type="submission" date="2019-06" db="EMBL/GenBank/DDBJ databases">
        <title>Complete genome sequence of Methylogaea oryzae strain JCM16910.</title>
        <authorList>
            <person name="Asakawa S."/>
        </authorList>
    </citation>
    <scope>NUCLEOTIDE SEQUENCE</scope>
    <source>
        <strain evidence="5">E10</strain>
    </source>
</reference>
<dbReference type="InterPro" id="IPR020536">
    <property type="entry name" value="ThiI_AANH"/>
</dbReference>
<dbReference type="EMBL" id="AP019782">
    <property type="protein sequence ID" value="BBL71725.1"/>
    <property type="molecule type" value="Genomic_DNA"/>
</dbReference>
<feature type="domain" description="Thil AANH" evidence="3">
    <location>
        <begin position="2"/>
        <end position="158"/>
    </location>
</feature>
<proteinExistence type="predicted"/>
<organism evidence="5 6">
    <name type="scientific">Methylogaea oryzae</name>
    <dbReference type="NCBI Taxonomy" id="1295382"/>
    <lineage>
        <taxon>Bacteria</taxon>
        <taxon>Pseudomonadati</taxon>
        <taxon>Pseudomonadota</taxon>
        <taxon>Gammaproteobacteria</taxon>
        <taxon>Methylococcales</taxon>
        <taxon>Methylococcaceae</taxon>
        <taxon>Methylogaea</taxon>
    </lineage>
</organism>
<evidence type="ECO:0000313" key="6">
    <source>
        <dbReference type="Proteomes" id="UP000824988"/>
    </source>
</evidence>
<sequence>MTQRKAVSLISGGLDSMLATKVVMEQGIHVEGINFYTGFCVEGHTHAIRKQDQNKQKRNNSLWVAEQLGIKLHIIDIIEEYKSVVINPKHGYGSNLNPCLDCKVFMVTKAREWIEENGFDFIITGEVIGQRPMSQRRDTMRVVSRDSGIEDRLLRPLCAKLMQPTLPEREGWVDRDKLYDFNGRGRKPQMALARRLGIEDYAQPAGGCCFLTDESYSHKLADLWQARGSKEYELDDIMLLKVGRHLRPRPSFKLIVAREEGESNFLLGYRKSYTHLFTVSHGGPLVLVDGQAGEDDLQLAARIAARFSQGRDADQVEVALVENGEERRILVQPLPAAELPQEWYL</sequence>
<dbReference type="GO" id="GO:0005524">
    <property type="term" value="F:ATP binding"/>
    <property type="evidence" value="ECO:0007669"/>
    <property type="project" value="UniProtKB-KW"/>
</dbReference>
<dbReference type="AlphaFoldDB" id="A0A8D4VSV7"/>
<name>A0A8D4VSV7_9GAMM</name>
<keyword evidence="1" id="KW-0547">Nucleotide-binding</keyword>
<accession>A0A8D4VSV7</accession>
<evidence type="ECO:0000313" key="5">
    <source>
        <dbReference type="EMBL" id="BBL71725.1"/>
    </source>
</evidence>
<dbReference type="InterPro" id="IPR059101">
    <property type="entry name" value="NFACT-R_2"/>
</dbReference>
<dbReference type="KEGG" id="moz:MoryE10_23310"/>
<feature type="domain" description="NFACT protein RNA binding" evidence="4">
    <location>
        <begin position="243"/>
        <end position="344"/>
    </location>
</feature>
<dbReference type="GO" id="GO:0004810">
    <property type="term" value="F:CCA tRNA nucleotidyltransferase activity"/>
    <property type="evidence" value="ECO:0007669"/>
    <property type="project" value="InterPro"/>
</dbReference>
<dbReference type="Pfam" id="PF02568">
    <property type="entry name" value="ThiI"/>
    <property type="match status" value="1"/>
</dbReference>
<dbReference type="PANTHER" id="PTHR11933">
    <property type="entry name" value="TRNA 5-METHYLAMINOMETHYL-2-THIOURIDYLATE -METHYLTRANSFERASE"/>
    <property type="match status" value="1"/>
</dbReference>
<evidence type="ECO:0000256" key="1">
    <source>
        <dbReference type="ARBA" id="ARBA00022741"/>
    </source>
</evidence>